<sequence>MTNSACYVAQTSLILTLINQSVLNLIIVAQPLAKLYLKEKEIFLEHHFLIFCLKAELLFSNLRNDNSVRLEWVLMIRLQLNTSFRLWIIKICITFPYLILNAKWKRDSFLLTKITNFCKSYILSAPRLGLASSDQSDNPMSWLTLETGGWKPAAIVVVSLLDNDDGVSLRKVMRMGNSCFCQ</sequence>
<protein>
    <submittedName>
        <fullName evidence="2">Uncharacterized protein</fullName>
    </submittedName>
</protein>
<keyword evidence="1" id="KW-0812">Transmembrane</keyword>
<reference evidence="2" key="2">
    <citation type="submission" date="2020-05" db="UniProtKB">
        <authorList>
            <consortium name="EnsemblMetazoa"/>
        </authorList>
    </citation>
    <scope>IDENTIFICATION</scope>
    <source>
        <strain evidence="2">IAEA</strain>
    </source>
</reference>
<evidence type="ECO:0000256" key="1">
    <source>
        <dbReference type="SAM" id="Phobius"/>
    </source>
</evidence>
<dbReference type="AlphaFoldDB" id="A0A1A9WBL1"/>
<accession>A0A1A9WBL1</accession>
<keyword evidence="1" id="KW-1133">Transmembrane helix</keyword>
<proteinExistence type="predicted"/>
<dbReference type="Proteomes" id="UP000091820">
    <property type="component" value="Unassembled WGS sequence"/>
</dbReference>
<dbReference type="EnsemblMetazoa" id="GBRI013467-RA">
    <property type="protein sequence ID" value="GBRI013467-PA"/>
    <property type="gene ID" value="GBRI013467"/>
</dbReference>
<organism evidence="2 3">
    <name type="scientific">Glossina brevipalpis</name>
    <dbReference type="NCBI Taxonomy" id="37001"/>
    <lineage>
        <taxon>Eukaryota</taxon>
        <taxon>Metazoa</taxon>
        <taxon>Ecdysozoa</taxon>
        <taxon>Arthropoda</taxon>
        <taxon>Hexapoda</taxon>
        <taxon>Insecta</taxon>
        <taxon>Pterygota</taxon>
        <taxon>Neoptera</taxon>
        <taxon>Endopterygota</taxon>
        <taxon>Diptera</taxon>
        <taxon>Brachycera</taxon>
        <taxon>Muscomorpha</taxon>
        <taxon>Hippoboscoidea</taxon>
        <taxon>Glossinidae</taxon>
        <taxon>Glossina</taxon>
    </lineage>
</organism>
<dbReference type="VEuPathDB" id="VectorBase:GBRI013467"/>
<name>A0A1A9WBL1_9MUSC</name>
<feature type="transmembrane region" description="Helical" evidence="1">
    <location>
        <begin position="12"/>
        <end position="30"/>
    </location>
</feature>
<evidence type="ECO:0000313" key="3">
    <source>
        <dbReference type="Proteomes" id="UP000091820"/>
    </source>
</evidence>
<keyword evidence="3" id="KW-1185">Reference proteome</keyword>
<keyword evidence="1" id="KW-0472">Membrane</keyword>
<evidence type="ECO:0000313" key="2">
    <source>
        <dbReference type="EnsemblMetazoa" id="GBRI013467-PA"/>
    </source>
</evidence>
<reference evidence="3" key="1">
    <citation type="submission" date="2014-03" db="EMBL/GenBank/DDBJ databases">
        <authorList>
            <person name="Aksoy S."/>
            <person name="Warren W."/>
            <person name="Wilson R.K."/>
        </authorList>
    </citation>
    <scope>NUCLEOTIDE SEQUENCE [LARGE SCALE GENOMIC DNA]</scope>
    <source>
        <strain evidence="3">IAEA</strain>
    </source>
</reference>